<protein>
    <submittedName>
        <fullName evidence="1">Uncharacterized protein</fullName>
    </submittedName>
</protein>
<accession>A0A1F5Z3Z2</accession>
<dbReference type="Proteomes" id="UP000177354">
    <property type="component" value="Unassembled WGS sequence"/>
</dbReference>
<dbReference type="AlphaFoldDB" id="A0A1F5Z3Z2"/>
<name>A0A1F5Z3Z2_9BACT</name>
<evidence type="ECO:0000313" key="2">
    <source>
        <dbReference type="Proteomes" id="UP000177354"/>
    </source>
</evidence>
<sequence>MKKNSLLIISGIVLLLLVAGGSYFVMSKKTSPAGSPQVPSIDADSDEGSIQSSLKDLLAKGIAQKCTFSDKLEGSDISGVMYMANSRMRGDFNSVISDKTLTSHMILKDNTSYTWQAGENSGYMMKNDPEKTAETNEENPEQAFDPDKVVDYKCSAWIVDNSLFDPPSDVKFSDFSSMMEKPTGQTPGKTTPDACSTCDNLSGEAKSQCLSVFKC</sequence>
<reference evidence="1 2" key="1">
    <citation type="journal article" date="2016" name="Nat. Commun.">
        <title>Thousands of microbial genomes shed light on interconnected biogeochemical processes in an aquifer system.</title>
        <authorList>
            <person name="Anantharaman K."/>
            <person name="Brown C.T."/>
            <person name="Hug L.A."/>
            <person name="Sharon I."/>
            <person name="Castelle C.J."/>
            <person name="Probst A.J."/>
            <person name="Thomas B.C."/>
            <person name="Singh A."/>
            <person name="Wilkins M.J."/>
            <person name="Karaoz U."/>
            <person name="Brodie E.L."/>
            <person name="Williams K.H."/>
            <person name="Hubbard S.S."/>
            <person name="Banfield J.F."/>
        </authorList>
    </citation>
    <scope>NUCLEOTIDE SEQUENCE [LARGE SCALE GENOMIC DNA]</scope>
</reference>
<dbReference type="EMBL" id="MFJF01000011">
    <property type="protein sequence ID" value="OGG07146.1"/>
    <property type="molecule type" value="Genomic_DNA"/>
</dbReference>
<comment type="caution">
    <text evidence="1">The sequence shown here is derived from an EMBL/GenBank/DDBJ whole genome shotgun (WGS) entry which is preliminary data.</text>
</comment>
<organism evidence="1 2">
    <name type="scientific">Candidatus Gottesmanbacteria bacterium RIFCSPHIGHO2_01_FULL_40_15</name>
    <dbReference type="NCBI Taxonomy" id="1798376"/>
    <lineage>
        <taxon>Bacteria</taxon>
        <taxon>Candidatus Gottesmaniibacteriota</taxon>
    </lineage>
</organism>
<proteinExistence type="predicted"/>
<gene>
    <name evidence="1" type="ORF">A2777_03300</name>
</gene>
<evidence type="ECO:0000313" key="1">
    <source>
        <dbReference type="EMBL" id="OGG07146.1"/>
    </source>
</evidence>